<evidence type="ECO:0000313" key="13">
    <source>
        <dbReference type="Proteomes" id="UP000053433"/>
    </source>
</evidence>
<keyword evidence="3 8" id="KW-0028">Amino-acid biosynthesis</keyword>
<feature type="binding site" evidence="8">
    <location>
        <position position="192"/>
    </location>
    <ligand>
        <name>substrate</name>
    </ligand>
</feature>
<dbReference type="SUPFAM" id="SSF52317">
    <property type="entry name" value="Class I glutamine amidotransferase-like"/>
    <property type="match status" value="1"/>
</dbReference>
<evidence type="ECO:0000256" key="6">
    <source>
        <dbReference type="ARBA" id="ARBA00023315"/>
    </source>
</evidence>
<evidence type="ECO:0000256" key="7">
    <source>
        <dbReference type="ARBA" id="ARBA00049043"/>
    </source>
</evidence>
<keyword evidence="12" id="KW-1185">Reference proteome</keyword>
<comment type="similarity">
    <text evidence="8">Belongs to the MetA family.</text>
</comment>
<dbReference type="GeneID" id="42856308"/>
<dbReference type="Proteomes" id="UP000053433">
    <property type="component" value="Unassembled WGS sequence"/>
</dbReference>
<keyword evidence="2 8" id="KW-0963">Cytoplasm</keyword>
<reference evidence="11 13" key="2">
    <citation type="submission" date="2015-10" db="EMBL/GenBank/DDBJ databases">
        <title>A novel member of the family Ruminococcaceae isolated from human faeces.</title>
        <authorList>
            <person name="Shkoporov A.N."/>
            <person name="Chaplin A.V."/>
            <person name="Motuzova O.V."/>
            <person name="Kafarskaia L.I."/>
            <person name="Efimov B.A."/>
        </authorList>
    </citation>
    <scope>NUCLEOTIDE SEQUENCE [LARGE SCALE GENOMIC DNA]</scope>
    <source>
        <strain evidence="11 13">668</strain>
    </source>
</reference>
<feature type="active site" description="Acyl-thioester intermediate" evidence="8 9">
    <location>
        <position position="142"/>
    </location>
</feature>
<evidence type="ECO:0000256" key="4">
    <source>
        <dbReference type="ARBA" id="ARBA00022679"/>
    </source>
</evidence>
<feature type="active site" evidence="8">
    <location>
        <position position="237"/>
    </location>
</feature>
<dbReference type="HAMAP" id="MF_00295">
    <property type="entry name" value="MetA_acyltransf"/>
    <property type="match status" value="1"/>
</dbReference>
<proteinExistence type="inferred from homology"/>
<evidence type="ECO:0000256" key="9">
    <source>
        <dbReference type="PIRSR" id="PIRSR000450-1"/>
    </source>
</evidence>
<accession>A0A0D8J0A4</accession>
<evidence type="ECO:0000256" key="1">
    <source>
        <dbReference type="ARBA" id="ARBA00004496"/>
    </source>
</evidence>
<comment type="function">
    <text evidence="8">Transfers an acetyl group from acetyl-CoA to L-homoserine, forming acetyl-L-homoserine.</text>
</comment>
<dbReference type="PANTHER" id="PTHR20919:SF0">
    <property type="entry name" value="HOMOSERINE O-SUCCINYLTRANSFERASE"/>
    <property type="match status" value="1"/>
</dbReference>
<dbReference type="Gene3D" id="3.40.50.880">
    <property type="match status" value="1"/>
</dbReference>
<dbReference type="Proteomes" id="UP000032483">
    <property type="component" value="Unassembled WGS sequence"/>
</dbReference>
<keyword evidence="4 8" id="KW-0808">Transferase</keyword>
<feature type="binding site" evidence="8">
    <location>
        <position position="249"/>
    </location>
    <ligand>
        <name>substrate</name>
    </ligand>
</feature>
<evidence type="ECO:0000256" key="3">
    <source>
        <dbReference type="ARBA" id="ARBA00022605"/>
    </source>
</evidence>
<dbReference type="PIRSF" id="PIRSF000450">
    <property type="entry name" value="H_ser_succinyltr"/>
    <property type="match status" value="1"/>
</dbReference>
<accession>A0A0W7TNJ9</accession>
<dbReference type="PANTHER" id="PTHR20919">
    <property type="entry name" value="HOMOSERINE O-SUCCINYLTRANSFERASE"/>
    <property type="match status" value="1"/>
</dbReference>
<keyword evidence="6 8" id="KW-0012">Acyltransferase</keyword>
<dbReference type="Pfam" id="PF04204">
    <property type="entry name" value="HTS"/>
    <property type="match status" value="1"/>
</dbReference>
<comment type="catalytic activity">
    <reaction evidence="7 8">
        <text>L-homoserine + acetyl-CoA = O-acetyl-L-homoserine + CoA</text>
        <dbReference type="Rhea" id="RHEA:13701"/>
        <dbReference type="ChEBI" id="CHEBI:57287"/>
        <dbReference type="ChEBI" id="CHEBI:57288"/>
        <dbReference type="ChEBI" id="CHEBI:57476"/>
        <dbReference type="ChEBI" id="CHEBI:57716"/>
        <dbReference type="EC" id="2.3.1.31"/>
    </reaction>
</comment>
<feature type="site" description="Important for substrate specificity" evidence="8">
    <location>
        <position position="192"/>
    </location>
</feature>
<evidence type="ECO:0000256" key="8">
    <source>
        <dbReference type="HAMAP-Rule" id="MF_00295"/>
    </source>
</evidence>
<sequence length="304" mass="35290">MPLIIPQTLPAYKALEEENVFVMHRARAMTQDIRPLRILLVNLMPTKIATETQIARMLANSPLQVELTLLHMDSHESTHVPGAHLEAFYKTFDEIKTERFDGMIVTGAPVEMLAYEEVDYWPELCAIFEYSKTHVYSTVHICWGAQAALYYHYGIHKRVLPQKVFGIFAHRVTRPKNPLVRGFDEVFYAPHSRHTELCREEVDACPALRVLAESGRAGLHILATDSGRQIFVCGHMEYDRDTLRLEYERDVKRGLPIAVPENYFEDDDPAKGVVFRWRSHANLFFSNWLNYYVYQETPYDLEKL</sequence>
<dbReference type="CDD" id="cd03131">
    <property type="entry name" value="GATase1_HTS"/>
    <property type="match status" value="1"/>
</dbReference>
<comment type="caution">
    <text evidence="10">The sequence shown here is derived from an EMBL/GenBank/DDBJ whole genome shotgun (WGS) entry which is preliminary data.</text>
</comment>
<protein>
    <recommendedName>
        <fullName evidence="8">Homoserine O-acetyltransferase</fullName>
        <shortName evidence="8">HAT</shortName>
        <ecNumber evidence="8">2.3.1.31</ecNumber>
    </recommendedName>
    <alternativeName>
        <fullName evidence="8">Homoserine transacetylase</fullName>
        <shortName evidence="8">HTA</shortName>
    </alternativeName>
</protein>
<dbReference type="RefSeq" id="WP_009324785.1">
    <property type="nucleotide sequence ID" value="NZ_CAQJQL010000020.1"/>
</dbReference>
<dbReference type="EC" id="2.3.1.31" evidence="8"/>
<dbReference type="InterPro" id="IPR029062">
    <property type="entry name" value="Class_I_gatase-like"/>
</dbReference>
<evidence type="ECO:0000313" key="10">
    <source>
        <dbReference type="EMBL" id="KJF40337.1"/>
    </source>
</evidence>
<comment type="pathway">
    <text evidence="8">Amino-acid biosynthesis; L-methionine biosynthesis via de novo pathway; O-acetyl-L-homoserine from L-homoserine: step 1/1.</text>
</comment>
<dbReference type="PATRIC" id="fig|1550024.3.peg.1516"/>
<evidence type="ECO:0000256" key="5">
    <source>
        <dbReference type="ARBA" id="ARBA00023167"/>
    </source>
</evidence>
<organism evidence="10 12">
    <name type="scientific">Ruthenibacterium lactatiformans</name>
    <dbReference type="NCBI Taxonomy" id="1550024"/>
    <lineage>
        <taxon>Bacteria</taxon>
        <taxon>Bacillati</taxon>
        <taxon>Bacillota</taxon>
        <taxon>Clostridia</taxon>
        <taxon>Eubacteriales</taxon>
        <taxon>Oscillospiraceae</taxon>
        <taxon>Ruthenibacterium</taxon>
    </lineage>
</organism>
<name>A0A0D8J0A4_9FIRM</name>
<dbReference type="AlphaFoldDB" id="A0A0D8J0A4"/>
<keyword evidence="5 8" id="KW-0486">Methionine biosynthesis</keyword>
<dbReference type="EMBL" id="JXXK01000007">
    <property type="protein sequence ID" value="KJF40337.1"/>
    <property type="molecule type" value="Genomic_DNA"/>
</dbReference>
<evidence type="ECO:0000256" key="2">
    <source>
        <dbReference type="ARBA" id="ARBA00022490"/>
    </source>
</evidence>
<dbReference type="InterPro" id="IPR033752">
    <property type="entry name" value="MetA_family"/>
</dbReference>
<comment type="caution">
    <text evidence="8">Lacks conserved residue(s) required for the propagation of feature annotation.</text>
</comment>
<feature type="site" description="Important for acyl-CoA specificity" evidence="8">
    <location>
        <position position="111"/>
    </location>
</feature>
<feature type="binding site" evidence="8">
    <location>
        <position position="163"/>
    </location>
    <ligand>
        <name>substrate</name>
    </ligand>
</feature>
<comment type="subcellular location">
    <subcellularLocation>
        <location evidence="1 8">Cytoplasm</location>
    </subcellularLocation>
</comment>
<dbReference type="GO" id="GO:0019281">
    <property type="term" value="P:L-methionine biosynthetic process from homoserine via O-succinyl-L-homoserine and cystathionine"/>
    <property type="evidence" value="ECO:0007669"/>
    <property type="project" value="InterPro"/>
</dbReference>
<dbReference type="GO" id="GO:0005737">
    <property type="term" value="C:cytoplasm"/>
    <property type="evidence" value="ECO:0007669"/>
    <property type="project" value="UniProtKB-SubCell"/>
</dbReference>
<evidence type="ECO:0000313" key="12">
    <source>
        <dbReference type="Proteomes" id="UP000032483"/>
    </source>
</evidence>
<dbReference type="InterPro" id="IPR005697">
    <property type="entry name" value="HST_MetA"/>
</dbReference>
<dbReference type="GO" id="GO:0008899">
    <property type="term" value="F:homoserine O-succinyltransferase activity"/>
    <property type="evidence" value="ECO:0007669"/>
    <property type="project" value="UniProtKB-UniRule"/>
</dbReference>
<feature type="active site" description="Proton acceptor" evidence="8">
    <location>
        <position position="235"/>
    </location>
</feature>
<dbReference type="UniPathway" id="UPA00051">
    <property type="reaction ID" value="UER00074"/>
</dbReference>
<dbReference type="EMBL" id="LMUA01000022">
    <property type="protein sequence ID" value="KUE75403.1"/>
    <property type="molecule type" value="Genomic_DNA"/>
</dbReference>
<reference evidence="10" key="1">
    <citation type="submission" date="2015-02" db="EMBL/GenBank/DDBJ databases">
        <title>A novel member of the family Ruminococcaceae isolated from human feces.</title>
        <authorList>
            <person name="Shkoporov A.N."/>
            <person name="Chaplin A.V."/>
            <person name="Motuzova O.V."/>
            <person name="Kafarskaia L.I."/>
            <person name="Khokhlova E.V."/>
            <person name="Efimov B.A."/>
        </authorList>
    </citation>
    <scope>NUCLEOTIDE SEQUENCE [LARGE SCALE GENOMIC DNA]</scope>
    <source>
        <strain evidence="10">585-1</strain>
    </source>
</reference>
<dbReference type="FunFam" id="3.40.50.880:FF:000004">
    <property type="entry name" value="Homoserine O-succinyltransferase"/>
    <property type="match status" value="1"/>
</dbReference>
<gene>
    <name evidence="8" type="primary">metAA</name>
    <name evidence="11" type="ORF">ASJ35_13905</name>
    <name evidence="10" type="ORF">TQ39_06735</name>
</gene>
<dbReference type="NCBIfam" id="TIGR01001">
    <property type="entry name" value="metA"/>
    <property type="match status" value="1"/>
</dbReference>
<dbReference type="GO" id="GO:0004414">
    <property type="term" value="F:homoserine O-acetyltransferase activity"/>
    <property type="evidence" value="ECO:0007669"/>
    <property type="project" value="UniProtKB-EC"/>
</dbReference>
<evidence type="ECO:0000313" key="11">
    <source>
        <dbReference type="EMBL" id="KUE75403.1"/>
    </source>
</evidence>